<evidence type="ECO:0000313" key="3">
    <source>
        <dbReference type="EMBL" id="GAP41660.1"/>
    </source>
</evidence>
<feature type="transmembrane region" description="Helical" evidence="1">
    <location>
        <begin position="14"/>
        <end position="33"/>
    </location>
</feature>
<dbReference type="EMBL" id="DF968181">
    <property type="protein sequence ID" value="GAP41660.1"/>
    <property type="molecule type" value="Genomic_DNA"/>
</dbReference>
<keyword evidence="1" id="KW-0812">Transmembrane</keyword>
<dbReference type="PANTHER" id="PTHR30336:SF4">
    <property type="entry name" value="ENVELOPE BIOGENESIS FACTOR ELYC"/>
    <property type="match status" value="1"/>
</dbReference>
<dbReference type="STRING" id="1678840.ATC1_131654"/>
<evidence type="ECO:0000256" key="1">
    <source>
        <dbReference type="SAM" id="Phobius"/>
    </source>
</evidence>
<dbReference type="GO" id="GO:0000270">
    <property type="term" value="P:peptidoglycan metabolic process"/>
    <property type="evidence" value="ECO:0007669"/>
    <property type="project" value="TreeGrafter"/>
</dbReference>
<protein>
    <submittedName>
        <fullName evidence="3">Uncharacterized SAM-binding protein YcdF, DUF218 family</fullName>
    </submittedName>
</protein>
<dbReference type="RefSeq" id="WP_062283339.1">
    <property type="nucleotide sequence ID" value="NZ_DF968181.1"/>
</dbReference>
<sequence length="267" mass="29898">MDLFVYLSKFLPQLVYPAGLIFFMLFAAILLIRHRKLLKILLITALVVLWISGNPLPSAFLIRSLEKSYPPYTGEETADVIVVLGGGTETKSYPRQITEISGAGDRILYASDLYQKGFGKYLLTGGSYINWIHQTESSPASELAEIAEKLGVPKDRIIIQNTSVNTQEEAVYDAEILRKMGVGKIILVTSATHMRRAVGLFEAQGLEVIPAPTDYNFSDDEWDILTSFSWSRLFMNIVPQSSNMSSLETALKEYIGIAVYRLRGWMD</sequence>
<dbReference type="GO" id="GO:0005886">
    <property type="term" value="C:plasma membrane"/>
    <property type="evidence" value="ECO:0007669"/>
    <property type="project" value="TreeGrafter"/>
</dbReference>
<dbReference type="InterPro" id="IPR051599">
    <property type="entry name" value="Cell_Envelope_Assoc"/>
</dbReference>
<dbReference type="Pfam" id="PF02698">
    <property type="entry name" value="DUF218"/>
    <property type="match status" value="1"/>
</dbReference>
<dbReference type="GO" id="GO:0043164">
    <property type="term" value="P:Gram-negative-bacterium-type cell wall biogenesis"/>
    <property type="evidence" value="ECO:0007669"/>
    <property type="project" value="TreeGrafter"/>
</dbReference>
<keyword evidence="1" id="KW-0472">Membrane</keyword>
<gene>
    <name evidence="3" type="ORF">ATC1_131654</name>
</gene>
<keyword evidence="4" id="KW-1185">Reference proteome</keyword>
<dbReference type="Gene3D" id="3.40.50.620">
    <property type="entry name" value="HUPs"/>
    <property type="match status" value="1"/>
</dbReference>
<proteinExistence type="predicted"/>
<accession>A0A0S7BMT0</accession>
<evidence type="ECO:0000259" key="2">
    <source>
        <dbReference type="Pfam" id="PF02698"/>
    </source>
</evidence>
<feature type="transmembrane region" description="Helical" evidence="1">
    <location>
        <begin position="40"/>
        <end position="62"/>
    </location>
</feature>
<reference evidence="3" key="1">
    <citation type="journal article" date="2015" name="Genome Announc.">
        <title>Draft Genome Sequence of Anaerolineae Strain TC1, a Novel Isolate from a Methanogenic Wastewater Treatment System.</title>
        <authorList>
            <person name="Matsuura N."/>
            <person name="Tourlousse D.M."/>
            <person name="Sun L."/>
            <person name="Toyonaga M."/>
            <person name="Kuroda K."/>
            <person name="Ohashi A."/>
            <person name="Cruz R."/>
            <person name="Yamaguchi T."/>
            <person name="Sekiguchi Y."/>
        </authorList>
    </citation>
    <scope>NUCLEOTIDE SEQUENCE [LARGE SCALE GENOMIC DNA]</scope>
    <source>
        <strain evidence="3">TC1</strain>
    </source>
</reference>
<feature type="domain" description="DUF218" evidence="2">
    <location>
        <begin position="79"/>
        <end position="256"/>
    </location>
</feature>
<keyword evidence="1" id="KW-1133">Transmembrane helix</keyword>
<dbReference type="CDD" id="cd06259">
    <property type="entry name" value="YdcF-like"/>
    <property type="match status" value="1"/>
</dbReference>
<name>A0A0S7BMT0_9CHLR</name>
<evidence type="ECO:0000313" key="4">
    <source>
        <dbReference type="Proteomes" id="UP000053370"/>
    </source>
</evidence>
<organism evidence="3">
    <name type="scientific">Flexilinea flocculi</name>
    <dbReference type="NCBI Taxonomy" id="1678840"/>
    <lineage>
        <taxon>Bacteria</taxon>
        <taxon>Bacillati</taxon>
        <taxon>Chloroflexota</taxon>
        <taxon>Anaerolineae</taxon>
        <taxon>Anaerolineales</taxon>
        <taxon>Anaerolineaceae</taxon>
        <taxon>Flexilinea</taxon>
    </lineage>
</organism>
<dbReference type="InterPro" id="IPR014729">
    <property type="entry name" value="Rossmann-like_a/b/a_fold"/>
</dbReference>
<dbReference type="InterPro" id="IPR003848">
    <property type="entry name" value="DUF218"/>
</dbReference>
<dbReference type="PANTHER" id="PTHR30336">
    <property type="entry name" value="INNER MEMBRANE PROTEIN, PROBABLE PERMEASE"/>
    <property type="match status" value="1"/>
</dbReference>
<dbReference type="AlphaFoldDB" id="A0A0S7BMT0"/>
<dbReference type="Proteomes" id="UP000053370">
    <property type="component" value="Unassembled WGS sequence"/>
</dbReference>
<dbReference type="OrthoDB" id="9782395at2"/>